<evidence type="ECO:0000313" key="2">
    <source>
        <dbReference type="EnsemblMetazoa" id="AEPI005510-PA"/>
    </source>
</evidence>
<proteinExistence type="predicted"/>
<dbReference type="Pfam" id="PF00147">
    <property type="entry name" value="Fibrinogen_C"/>
    <property type="match status" value="1"/>
</dbReference>
<sequence length="324" mass="36785">MVLARLSTLEHHFIEKQLQADEKTTVLSSQIDKLVKSIENLAWSAQNTDKTVTLLGLSDQHMRQNFTTLQRDLTELLANQKLLVTTHQFGKHILKSGCNATHLPAIGNAFSTQDGVSYRSCSMVPFRESGVYSIRPETPFKQPLTVLCDQEYESGGWIVIQHRYDGSTNFYREWVEYREGFGNLDGEFWLGLESIHRLTRSARHELVVLLEDFEGNRTVARYDHFAIGSQTQKYALINIDGYSGTAGDSLSDMKGMAFSTHDADSDTSNENCAVTYSGAWCNLNGKYLRGETKEFATSMVWKSFRGYHYSLKSSKMMIRPKLMK</sequence>
<dbReference type="InterPro" id="IPR014716">
    <property type="entry name" value="Fibrinogen_a/b/g_C_1"/>
</dbReference>
<dbReference type="Gene3D" id="3.90.215.10">
    <property type="entry name" value="Gamma Fibrinogen, chain A, domain 1"/>
    <property type="match status" value="1"/>
</dbReference>
<organism evidence="2 3">
    <name type="scientific">Anopheles epiroticus</name>
    <dbReference type="NCBI Taxonomy" id="199890"/>
    <lineage>
        <taxon>Eukaryota</taxon>
        <taxon>Metazoa</taxon>
        <taxon>Ecdysozoa</taxon>
        <taxon>Arthropoda</taxon>
        <taxon>Hexapoda</taxon>
        <taxon>Insecta</taxon>
        <taxon>Pterygota</taxon>
        <taxon>Neoptera</taxon>
        <taxon>Endopterygota</taxon>
        <taxon>Diptera</taxon>
        <taxon>Nematocera</taxon>
        <taxon>Culicoidea</taxon>
        <taxon>Culicidae</taxon>
        <taxon>Anophelinae</taxon>
        <taxon>Anopheles</taxon>
    </lineage>
</organism>
<name>A0A182PF05_9DIPT</name>
<evidence type="ECO:0000259" key="1">
    <source>
        <dbReference type="PROSITE" id="PS51406"/>
    </source>
</evidence>
<dbReference type="STRING" id="199890.A0A182PF05"/>
<dbReference type="AlphaFoldDB" id="A0A182PF05"/>
<dbReference type="SMART" id="SM00186">
    <property type="entry name" value="FBG"/>
    <property type="match status" value="1"/>
</dbReference>
<dbReference type="VEuPathDB" id="VectorBase:AEPI005510"/>
<dbReference type="InterPro" id="IPR002181">
    <property type="entry name" value="Fibrinogen_a/b/g_C_dom"/>
</dbReference>
<reference evidence="3" key="1">
    <citation type="submission" date="2013-03" db="EMBL/GenBank/DDBJ databases">
        <title>The Genome Sequence of Anopheles epiroticus epiroticus2.</title>
        <authorList>
            <consortium name="The Broad Institute Genomics Platform"/>
            <person name="Neafsey D.E."/>
            <person name="Howell P."/>
            <person name="Walker B."/>
            <person name="Young S.K."/>
            <person name="Zeng Q."/>
            <person name="Gargeya S."/>
            <person name="Fitzgerald M."/>
            <person name="Haas B."/>
            <person name="Abouelleil A."/>
            <person name="Allen A.W."/>
            <person name="Alvarado L."/>
            <person name="Arachchi H.M."/>
            <person name="Berlin A.M."/>
            <person name="Chapman S.B."/>
            <person name="Gainer-Dewar J."/>
            <person name="Goldberg J."/>
            <person name="Griggs A."/>
            <person name="Gujja S."/>
            <person name="Hansen M."/>
            <person name="Howarth C."/>
            <person name="Imamovic A."/>
            <person name="Ireland A."/>
            <person name="Larimer J."/>
            <person name="McCowan C."/>
            <person name="Murphy C."/>
            <person name="Pearson M."/>
            <person name="Poon T.W."/>
            <person name="Priest M."/>
            <person name="Roberts A."/>
            <person name="Saif S."/>
            <person name="Shea T."/>
            <person name="Sisk P."/>
            <person name="Sykes S."/>
            <person name="Wortman J."/>
            <person name="Nusbaum C."/>
            <person name="Birren B."/>
        </authorList>
    </citation>
    <scope>NUCLEOTIDE SEQUENCE [LARGE SCALE GENOMIC DNA]</scope>
    <source>
        <strain evidence="3">Epiroticus2</strain>
    </source>
</reference>
<dbReference type="CDD" id="cd00087">
    <property type="entry name" value="FReD"/>
    <property type="match status" value="1"/>
</dbReference>
<dbReference type="PANTHER" id="PTHR19143">
    <property type="entry name" value="FIBRINOGEN/TENASCIN/ANGIOPOEITIN"/>
    <property type="match status" value="1"/>
</dbReference>
<dbReference type="Proteomes" id="UP000075885">
    <property type="component" value="Unassembled WGS sequence"/>
</dbReference>
<dbReference type="GO" id="GO:0005615">
    <property type="term" value="C:extracellular space"/>
    <property type="evidence" value="ECO:0007669"/>
    <property type="project" value="TreeGrafter"/>
</dbReference>
<dbReference type="SUPFAM" id="SSF56496">
    <property type="entry name" value="Fibrinogen C-terminal domain-like"/>
    <property type="match status" value="1"/>
</dbReference>
<dbReference type="EnsemblMetazoa" id="AEPI005510-RA">
    <property type="protein sequence ID" value="AEPI005510-PA"/>
    <property type="gene ID" value="AEPI005510"/>
</dbReference>
<dbReference type="InterPro" id="IPR036056">
    <property type="entry name" value="Fibrinogen-like_C"/>
</dbReference>
<reference evidence="2" key="2">
    <citation type="submission" date="2020-05" db="UniProtKB">
        <authorList>
            <consortium name="EnsemblMetazoa"/>
        </authorList>
    </citation>
    <scope>IDENTIFICATION</scope>
    <source>
        <strain evidence="2">Epiroticus2</strain>
    </source>
</reference>
<protein>
    <submittedName>
        <fullName evidence="2">Fibrinogen C-terminal domain-containing protein</fullName>
    </submittedName>
</protein>
<evidence type="ECO:0000313" key="3">
    <source>
        <dbReference type="Proteomes" id="UP000075885"/>
    </source>
</evidence>
<dbReference type="PROSITE" id="PS51406">
    <property type="entry name" value="FIBRINOGEN_C_2"/>
    <property type="match status" value="1"/>
</dbReference>
<keyword evidence="3" id="KW-1185">Reference proteome</keyword>
<dbReference type="InterPro" id="IPR050373">
    <property type="entry name" value="Fibrinogen_C-term_domain"/>
</dbReference>
<feature type="domain" description="Fibrinogen C-terminal" evidence="1">
    <location>
        <begin position="112"/>
        <end position="322"/>
    </location>
</feature>
<dbReference type="PANTHER" id="PTHR19143:SF327">
    <property type="entry name" value="FI21813P1-RELATED"/>
    <property type="match status" value="1"/>
</dbReference>
<accession>A0A182PF05</accession>